<evidence type="ECO:0000313" key="3">
    <source>
        <dbReference type="EMBL" id="KAK9193538.1"/>
    </source>
</evidence>
<dbReference type="AlphaFoldDB" id="A0AAP0M0S4"/>
<evidence type="ECO:0000259" key="2">
    <source>
        <dbReference type="Pfam" id="PF14383"/>
    </source>
</evidence>
<dbReference type="PANTHER" id="PTHR35499:SF4">
    <property type="entry name" value="ALC-INTERACTING PROTEIN 1"/>
    <property type="match status" value="1"/>
</dbReference>
<keyword evidence="4" id="KW-1185">Reference proteome</keyword>
<dbReference type="Pfam" id="PF14383">
    <property type="entry name" value="VARLMGL"/>
    <property type="match status" value="1"/>
</dbReference>
<feature type="region of interest" description="Disordered" evidence="1">
    <location>
        <begin position="230"/>
        <end position="256"/>
    </location>
</feature>
<proteinExistence type="predicted"/>
<dbReference type="EMBL" id="JBCGBO010000006">
    <property type="protein sequence ID" value="KAK9193538.1"/>
    <property type="molecule type" value="Genomic_DNA"/>
</dbReference>
<dbReference type="Proteomes" id="UP001428341">
    <property type="component" value="Unassembled WGS sequence"/>
</dbReference>
<feature type="domain" description="DUF3741" evidence="2">
    <location>
        <begin position="63"/>
        <end position="82"/>
    </location>
</feature>
<reference evidence="3 4" key="1">
    <citation type="submission" date="2024-05" db="EMBL/GenBank/DDBJ databases">
        <title>Haplotype-resolved chromosome-level genome assembly of Huyou (Citrus changshanensis).</title>
        <authorList>
            <person name="Miao C."/>
            <person name="Chen W."/>
            <person name="Wu Y."/>
            <person name="Wang L."/>
            <person name="Zhao S."/>
            <person name="Grierson D."/>
            <person name="Xu C."/>
            <person name="Chen K."/>
        </authorList>
    </citation>
    <scope>NUCLEOTIDE SEQUENCE [LARGE SCALE GENOMIC DNA]</scope>
    <source>
        <strain evidence="3">01-14</strain>
        <tissue evidence="3">Leaf</tissue>
    </source>
</reference>
<evidence type="ECO:0000256" key="1">
    <source>
        <dbReference type="SAM" id="MobiDB-lite"/>
    </source>
</evidence>
<dbReference type="InterPro" id="IPR032795">
    <property type="entry name" value="DUF3741-assoc"/>
</dbReference>
<sequence length="405" mass="45475">MADSDSTMADSIQSADSGCFKGLLRRLLCRGSLQTHPSDQIIPEPKEPDEFNEQKPEAKIEASGAPGLVARLMGLDSLPEAKSVPKGRAPESVTRSRSVNFMEYLLELNVAQAHQHRRVRTSVSFREVPIMSRQQNQDLFVLYLDEEDEKNMGLKVRKGKASVDSGGMKKKKEEKIKSKKKENEGTSKKVSKFIDEPRRVSVKRSAKIKNSKGAKDFGVVLPAKNCGNKESEAALKTRKKGPVKPMHQKEVPARGKISNKSKHQLSVLDVSDFSIFDDTQLSDEKRCIELNCKRKSSLMTANCDYPSSCSARTLSYHDLDQLRVIKKKDYESMDYQTVEHYSELATKIHKATEEAIMQSNWVPEKVLNFEDLEELCMELGQHILAILLQQMIAELVGSNTDVCAL</sequence>
<feature type="compositionally biased region" description="Basic and acidic residues" evidence="1">
    <location>
        <begin position="171"/>
        <end position="192"/>
    </location>
</feature>
<dbReference type="PANTHER" id="PTHR35499">
    <property type="entry name" value="OS05G0128300 PROTEIN"/>
    <property type="match status" value="1"/>
</dbReference>
<organism evidence="3 4">
    <name type="scientific">Citrus x changshan-huyou</name>
    <dbReference type="NCBI Taxonomy" id="2935761"/>
    <lineage>
        <taxon>Eukaryota</taxon>
        <taxon>Viridiplantae</taxon>
        <taxon>Streptophyta</taxon>
        <taxon>Embryophyta</taxon>
        <taxon>Tracheophyta</taxon>
        <taxon>Spermatophyta</taxon>
        <taxon>Magnoliopsida</taxon>
        <taxon>eudicotyledons</taxon>
        <taxon>Gunneridae</taxon>
        <taxon>Pentapetalae</taxon>
        <taxon>rosids</taxon>
        <taxon>malvids</taxon>
        <taxon>Sapindales</taxon>
        <taxon>Rutaceae</taxon>
        <taxon>Aurantioideae</taxon>
        <taxon>Citrus</taxon>
    </lineage>
</organism>
<feature type="region of interest" description="Disordered" evidence="1">
    <location>
        <begin position="155"/>
        <end position="192"/>
    </location>
</feature>
<evidence type="ECO:0000313" key="4">
    <source>
        <dbReference type="Proteomes" id="UP001428341"/>
    </source>
</evidence>
<gene>
    <name evidence="3" type="ORF">WN944_004235</name>
</gene>
<name>A0AAP0M0S4_9ROSI</name>
<protein>
    <recommendedName>
        <fullName evidence="2">DUF3741 domain-containing protein</fullName>
    </recommendedName>
</protein>
<accession>A0AAP0M0S4</accession>
<comment type="caution">
    <text evidence="3">The sequence shown here is derived from an EMBL/GenBank/DDBJ whole genome shotgun (WGS) entry which is preliminary data.</text>
</comment>